<reference evidence="1 2" key="1">
    <citation type="submission" date="2014-04" db="EMBL/GenBank/DDBJ databases">
        <authorList>
            <consortium name="DOE Joint Genome Institute"/>
            <person name="Kuo A."/>
            <person name="Girlanda M."/>
            <person name="Perotto S."/>
            <person name="Kohler A."/>
            <person name="Nagy L.G."/>
            <person name="Floudas D."/>
            <person name="Copeland A."/>
            <person name="Barry K.W."/>
            <person name="Cichocki N."/>
            <person name="Veneault-Fourrey C."/>
            <person name="LaButti K."/>
            <person name="Lindquist E.A."/>
            <person name="Lipzen A."/>
            <person name="Lundell T."/>
            <person name="Morin E."/>
            <person name="Murat C."/>
            <person name="Sun H."/>
            <person name="Tunlid A."/>
            <person name="Henrissat B."/>
            <person name="Grigoriev I.V."/>
            <person name="Hibbett D.S."/>
            <person name="Martin F."/>
            <person name="Nordberg H.P."/>
            <person name="Cantor M.N."/>
            <person name="Hua S.X."/>
        </authorList>
    </citation>
    <scope>NUCLEOTIDE SEQUENCE [LARGE SCALE GENOMIC DNA]</scope>
    <source>
        <strain evidence="1 2">MUT 4182</strain>
    </source>
</reference>
<reference evidence="2" key="2">
    <citation type="submission" date="2015-01" db="EMBL/GenBank/DDBJ databases">
        <title>Evolutionary Origins and Diversification of the Mycorrhizal Mutualists.</title>
        <authorList>
            <consortium name="DOE Joint Genome Institute"/>
            <consortium name="Mycorrhizal Genomics Consortium"/>
            <person name="Kohler A."/>
            <person name="Kuo A."/>
            <person name="Nagy L.G."/>
            <person name="Floudas D."/>
            <person name="Copeland A."/>
            <person name="Barry K.W."/>
            <person name="Cichocki N."/>
            <person name="Veneault-Fourrey C."/>
            <person name="LaButti K."/>
            <person name="Lindquist E.A."/>
            <person name="Lipzen A."/>
            <person name="Lundell T."/>
            <person name="Morin E."/>
            <person name="Murat C."/>
            <person name="Riley R."/>
            <person name="Ohm R."/>
            <person name="Sun H."/>
            <person name="Tunlid A."/>
            <person name="Henrissat B."/>
            <person name="Grigoriev I.V."/>
            <person name="Hibbett D.S."/>
            <person name="Martin F."/>
        </authorList>
    </citation>
    <scope>NUCLEOTIDE SEQUENCE [LARGE SCALE GENOMIC DNA]</scope>
    <source>
        <strain evidence="2">MUT 4182</strain>
    </source>
</reference>
<evidence type="ECO:0000313" key="2">
    <source>
        <dbReference type="Proteomes" id="UP000054248"/>
    </source>
</evidence>
<proteinExistence type="predicted"/>
<name>A0A0C3MIJ4_9AGAM</name>
<dbReference type="EMBL" id="KN822948">
    <property type="protein sequence ID" value="KIO33512.1"/>
    <property type="molecule type" value="Genomic_DNA"/>
</dbReference>
<keyword evidence="2" id="KW-1185">Reference proteome</keyword>
<evidence type="ECO:0000313" key="1">
    <source>
        <dbReference type="EMBL" id="KIO33512.1"/>
    </source>
</evidence>
<gene>
    <name evidence="1" type="ORF">M407DRAFT_17763</name>
</gene>
<dbReference type="Proteomes" id="UP000054248">
    <property type="component" value="Unassembled WGS sequence"/>
</dbReference>
<dbReference type="HOGENOM" id="CLU_2980823_0_0_1"/>
<dbReference type="AlphaFoldDB" id="A0A0C3MIJ4"/>
<sequence>MVRTGDDSSGGFGTSVVAFKAKEWLRVDWPGSRCRQWGRIHSQLALAEAVRRPWELGI</sequence>
<organism evidence="1 2">
    <name type="scientific">Tulasnella calospora MUT 4182</name>
    <dbReference type="NCBI Taxonomy" id="1051891"/>
    <lineage>
        <taxon>Eukaryota</taxon>
        <taxon>Fungi</taxon>
        <taxon>Dikarya</taxon>
        <taxon>Basidiomycota</taxon>
        <taxon>Agaricomycotina</taxon>
        <taxon>Agaricomycetes</taxon>
        <taxon>Cantharellales</taxon>
        <taxon>Tulasnellaceae</taxon>
        <taxon>Tulasnella</taxon>
    </lineage>
</organism>
<protein>
    <submittedName>
        <fullName evidence="1">Uncharacterized protein</fullName>
    </submittedName>
</protein>
<accession>A0A0C3MIJ4</accession>